<dbReference type="SUPFAM" id="SSF48452">
    <property type="entry name" value="TPR-like"/>
    <property type="match status" value="1"/>
</dbReference>
<keyword evidence="2" id="KW-1185">Reference proteome</keyword>
<proteinExistence type="predicted"/>
<dbReference type="EMBL" id="BAABBE010000034">
    <property type="protein sequence ID" value="GAA3678640.1"/>
    <property type="molecule type" value="Genomic_DNA"/>
</dbReference>
<dbReference type="Proteomes" id="UP001500711">
    <property type="component" value="Unassembled WGS sequence"/>
</dbReference>
<sequence length="324" mass="34696">MPASPAHPAAGLIDVLGPGQTLNTVAVYTKGVIARYEQEGPQRLAPELLSLRRLSQQLGLRVSTDADRMALTRLSAQQAALLAYMSVNLSKFSDAEDFALEAALLATSLNDNAMLAWVRGTQSFAAYYRKRYKEALDLAEAGVELAGQGGQRIRLLSNGVARAAGKLGDRKTVQRALSDAFDTVERADGPVGMTSCIDLEPYGWARTAANAATACLAIGNYTQVLKLTKDLEPVVEASDSDWSRSLMKLDEATALTMPAHADLEHAAFVGMEALEGSASKPIASVAVRAKELARSLQQRGSVHAGSTLLEAVRDWQKPMKEIGR</sequence>
<evidence type="ECO:0008006" key="3">
    <source>
        <dbReference type="Google" id="ProtNLM"/>
    </source>
</evidence>
<accession>A0ABP7C574</accession>
<name>A0ABP7C574_9PSEU</name>
<organism evidence="1 2">
    <name type="scientific">Lentzea roselyniae</name>
    <dbReference type="NCBI Taxonomy" id="531940"/>
    <lineage>
        <taxon>Bacteria</taxon>
        <taxon>Bacillati</taxon>
        <taxon>Actinomycetota</taxon>
        <taxon>Actinomycetes</taxon>
        <taxon>Pseudonocardiales</taxon>
        <taxon>Pseudonocardiaceae</taxon>
        <taxon>Lentzea</taxon>
    </lineage>
</organism>
<evidence type="ECO:0000313" key="2">
    <source>
        <dbReference type="Proteomes" id="UP001500711"/>
    </source>
</evidence>
<dbReference type="InterPro" id="IPR011990">
    <property type="entry name" value="TPR-like_helical_dom_sf"/>
</dbReference>
<reference evidence="2" key="1">
    <citation type="journal article" date="2019" name="Int. J. Syst. Evol. Microbiol.">
        <title>The Global Catalogue of Microorganisms (GCM) 10K type strain sequencing project: providing services to taxonomists for standard genome sequencing and annotation.</title>
        <authorList>
            <consortium name="The Broad Institute Genomics Platform"/>
            <consortium name="The Broad Institute Genome Sequencing Center for Infectious Disease"/>
            <person name="Wu L."/>
            <person name="Ma J."/>
        </authorList>
    </citation>
    <scope>NUCLEOTIDE SEQUENCE [LARGE SCALE GENOMIC DNA]</scope>
    <source>
        <strain evidence="2">JCM 17494</strain>
    </source>
</reference>
<comment type="caution">
    <text evidence="1">The sequence shown here is derived from an EMBL/GenBank/DDBJ whole genome shotgun (WGS) entry which is preliminary data.</text>
</comment>
<gene>
    <name evidence="1" type="ORF">GCM10022267_76760</name>
</gene>
<evidence type="ECO:0000313" key="1">
    <source>
        <dbReference type="EMBL" id="GAA3678640.1"/>
    </source>
</evidence>
<protein>
    <recommendedName>
        <fullName evidence="3">XRE family transcriptional regulator</fullName>
    </recommendedName>
</protein>